<dbReference type="InterPro" id="IPR000601">
    <property type="entry name" value="PKD_dom"/>
</dbReference>
<evidence type="ECO:0000256" key="1">
    <source>
        <dbReference type="SAM" id="SignalP"/>
    </source>
</evidence>
<dbReference type="PANTHER" id="PTHR36842">
    <property type="entry name" value="PROTEIN TOLB HOMOLOG"/>
    <property type="match status" value="1"/>
</dbReference>
<organism evidence="3 4">
    <name type="scientific">Ohtaekwangia kribbensis</name>
    <dbReference type="NCBI Taxonomy" id="688913"/>
    <lineage>
        <taxon>Bacteria</taxon>
        <taxon>Pseudomonadati</taxon>
        <taxon>Bacteroidota</taxon>
        <taxon>Cytophagia</taxon>
        <taxon>Cytophagales</taxon>
        <taxon>Fulvivirgaceae</taxon>
        <taxon>Ohtaekwangia</taxon>
    </lineage>
</organism>
<evidence type="ECO:0000313" key="4">
    <source>
        <dbReference type="Proteomes" id="UP001597112"/>
    </source>
</evidence>
<dbReference type="Pfam" id="PF18911">
    <property type="entry name" value="PKD_4"/>
    <property type="match status" value="2"/>
</dbReference>
<dbReference type="InterPro" id="IPR026341">
    <property type="entry name" value="T9SS_type_B"/>
</dbReference>
<protein>
    <submittedName>
        <fullName evidence="3">PKD domain-containing protein</fullName>
    </submittedName>
</protein>
<feature type="domain" description="PKD" evidence="2">
    <location>
        <begin position="434"/>
        <end position="477"/>
    </location>
</feature>
<dbReference type="InterPro" id="IPR013783">
    <property type="entry name" value="Ig-like_fold"/>
</dbReference>
<feature type="chain" id="PRO_5045772188" evidence="1">
    <location>
        <begin position="23"/>
        <end position="817"/>
    </location>
</feature>
<dbReference type="PANTHER" id="PTHR36842:SF1">
    <property type="entry name" value="PROTEIN TOLB"/>
    <property type="match status" value="1"/>
</dbReference>
<accession>A0ABW3K7U7</accession>
<dbReference type="SUPFAM" id="SSF49299">
    <property type="entry name" value="PKD domain"/>
    <property type="match status" value="2"/>
</dbReference>
<evidence type="ECO:0000259" key="2">
    <source>
        <dbReference type="PROSITE" id="PS50093"/>
    </source>
</evidence>
<dbReference type="InterPro" id="IPR011044">
    <property type="entry name" value="Quino_amine_DH_bsu"/>
</dbReference>
<dbReference type="CDD" id="cd00146">
    <property type="entry name" value="PKD"/>
    <property type="match status" value="2"/>
</dbReference>
<reference evidence="4" key="1">
    <citation type="journal article" date="2019" name="Int. J. Syst. Evol. Microbiol.">
        <title>The Global Catalogue of Microorganisms (GCM) 10K type strain sequencing project: providing services to taxonomists for standard genome sequencing and annotation.</title>
        <authorList>
            <consortium name="The Broad Institute Genomics Platform"/>
            <consortium name="The Broad Institute Genome Sequencing Center for Infectious Disease"/>
            <person name="Wu L."/>
            <person name="Ma J."/>
        </authorList>
    </citation>
    <scope>NUCLEOTIDE SEQUENCE [LARGE SCALE GENOMIC DNA]</scope>
    <source>
        <strain evidence="4">CCUG 58938</strain>
    </source>
</reference>
<dbReference type="InterPro" id="IPR022409">
    <property type="entry name" value="PKD/Chitinase_dom"/>
</dbReference>
<keyword evidence="1" id="KW-0732">Signal</keyword>
<dbReference type="EMBL" id="JBHTKA010000008">
    <property type="protein sequence ID" value="MFD1001962.1"/>
    <property type="molecule type" value="Genomic_DNA"/>
</dbReference>
<feature type="signal peptide" evidence="1">
    <location>
        <begin position="1"/>
        <end position="22"/>
    </location>
</feature>
<keyword evidence="4" id="KW-1185">Reference proteome</keyword>
<dbReference type="InterPro" id="IPR015943">
    <property type="entry name" value="WD40/YVTN_repeat-like_dom_sf"/>
</dbReference>
<dbReference type="SUPFAM" id="SSF50969">
    <property type="entry name" value="YVTN repeat-like/Quinoprotein amine dehydrogenase"/>
    <property type="match status" value="1"/>
</dbReference>
<dbReference type="NCBIfam" id="TIGR04131">
    <property type="entry name" value="Bac_Flav_CTERM"/>
    <property type="match status" value="1"/>
</dbReference>
<gene>
    <name evidence="3" type="ORF">ACFQ21_21735</name>
</gene>
<dbReference type="Proteomes" id="UP001597112">
    <property type="component" value="Unassembled WGS sequence"/>
</dbReference>
<dbReference type="InterPro" id="IPR035986">
    <property type="entry name" value="PKD_dom_sf"/>
</dbReference>
<dbReference type="RefSeq" id="WP_377582611.1">
    <property type="nucleotide sequence ID" value="NZ_JBHTKA010000008.1"/>
</dbReference>
<dbReference type="Gene3D" id="2.60.40.10">
    <property type="entry name" value="Immunoglobulins"/>
    <property type="match status" value="2"/>
</dbReference>
<proteinExistence type="predicted"/>
<comment type="caution">
    <text evidence="3">The sequence shown here is derived from an EMBL/GenBank/DDBJ whole genome shotgun (WGS) entry which is preliminary data.</text>
</comment>
<dbReference type="SMART" id="SM00089">
    <property type="entry name" value="PKD"/>
    <property type="match status" value="2"/>
</dbReference>
<name>A0ABW3K7U7_9BACT</name>
<dbReference type="Pfam" id="PF13585">
    <property type="entry name" value="CHU_C"/>
    <property type="match status" value="1"/>
</dbReference>
<dbReference type="PROSITE" id="PS50093">
    <property type="entry name" value="PKD"/>
    <property type="match status" value="2"/>
</dbReference>
<sequence>MRKILTLLLVVSMAGSPFVVFAQQEASNWVFGVGGGLDFSCSTPQFYSTPFDGLEGGAVISSADGDLLFFTDGNVVWSRDYQIMPNGHDLGGLCAGYGNYASSSQSALIIPHPGESNLYYIFTTDCTEDGFAAGLRYSVVDLSLNGGMGDVTQKNKPLVANTEEKVAAVFQSNGKDVWVLTHGVQSNKFYAFSITSAGLNTTPIISSIGQSHPGGRGYMKFSPDGQRLAVACFLYGYNNDGIPLELFKFNISTGQVTSDFVIPTGTEVIYGVSFSPNGRVLYTSCAWGCSGSLIQQYNLDAGTPQQIYDQRYTIRDTYVQGGMQLANDGKLYFLSTNSTKVEEYLGVIMYPDKTGNACEQISNYVELPCWTGVTYGVPNFIESYFREQVTNGNCTQKNESFVENFDFGISSDCHTRSVFFDNKSSVIDAELSRPTLFYSWLINFGDGAIHWSRVPEDATHTYATPGTYTVTLSVSSAGCVIYSMQQLVTIGAPSPKFSYKQDCKTLAVNFNNLTSEQGEAYTLHWDFGDNSIDNTSDAKNPTHKYAIPGKYAVTLTATNDCGSSSTQMEFQVYEPLSVSLGPDTAFCFETDYILKVARQPKASYRWSTGDTWIDIKVTTPGEYSVIASRDGCVVSDVIQLKYEDCDLCSTVVKDLQLGSDTTICETDLIHLGVDKSVKGEFLWSNSQTEHGIDVTEAGKYWLTLIQGNCQTSDTVTVDIRDCTVCDVFIPNVFTPNIDSKNDVFAVDVRCEHYAFRLTIYNRWGDKLITVYEPSWNGRIGNEFVSPGIYYYAVQYSFTGPQSRVITHQKKGWLHVVR</sequence>
<dbReference type="Gene3D" id="2.130.10.10">
    <property type="entry name" value="YVTN repeat-like/Quinoprotein amine dehydrogenase"/>
    <property type="match status" value="1"/>
</dbReference>
<evidence type="ECO:0000313" key="3">
    <source>
        <dbReference type="EMBL" id="MFD1001962.1"/>
    </source>
</evidence>
<feature type="domain" description="PKD" evidence="2">
    <location>
        <begin position="515"/>
        <end position="579"/>
    </location>
</feature>